<feature type="transmembrane region" description="Helical" evidence="1">
    <location>
        <begin position="35"/>
        <end position="55"/>
    </location>
</feature>
<gene>
    <name evidence="2" type="ORF">A54_88</name>
</gene>
<keyword evidence="1" id="KW-0472">Membrane</keyword>
<dbReference type="Proteomes" id="UP001236076">
    <property type="component" value="Segment"/>
</dbReference>
<keyword evidence="1" id="KW-0812">Transmembrane</keyword>
<keyword evidence="1" id="KW-1133">Transmembrane helix</keyword>
<evidence type="ECO:0000313" key="3">
    <source>
        <dbReference type="Proteomes" id="UP001236076"/>
    </source>
</evidence>
<dbReference type="EMBL" id="OP744025">
    <property type="protein sequence ID" value="UZZ64328.1"/>
    <property type="molecule type" value="Genomic_DNA"/>
</dbReference>
<sequence length="68" mass="7295">MKKKIVYNIISFIATILLAIAGLSLIVAVGSLFPGAISISIAFAALSVFTGYAGIKVTYWSEDYKYSN</sequence>
<organism evidence="2 3">
    <name type="scientific">Escherichia phage A5-4</name>
    <dbReference type="NCBI Taxonomy" id="2996162"/>
    <lineage>
        <taxon>Viruses</taxon>
        <taxon>Duplodnaviria</taxon>
        <taxon>Heunggongvirae</taxon>
        <taxon>Uroviricota</taxon>
        <taxon>Caudoviricetes</taxon>
        <taxon>Vequintavirinae</taxon>
    </lineage>
</organism>
<evidence type="ECO:0000313" key="2">
    <source>
        <dbReference type="EMBL" id="UZZ64328.1"/>
    </source>
</evidence>
<accession>A0AAE9PR02</accession>
<protein>
    <submittedName>
        <fullName evidence="2">Uncharacterized protein</fullName>
    </submittedName>
</protein>
<keyword evidence="3" id="KW-1185">Reference proteome</keyword>
<reference evidence="2 3" key="1">
    <citation type="submission" date="2022-10" db="EMBL/GenBank/DDBJ databases">
        <authorList>
            <person name="Cortes-Martin A."/>
            <person name="Buttimer C.T.H."/>
            <person name="Hill C."/>
        </authorList>
    </citation>
    <scope>NUCLEOTIDE SEQUENCE [LARGE SCALE GENOMIC DNA]</scope>
</reference>
<evidence type="ECO:0000256" key="1">
    <source>
        <dbReference type="SAM" id="Phobius"/>
    </source>
</evidence>
<feature type="transmembrane region" description="Helical" evidence="1">
    <location>
        <begin position="7"/>
        <end position="29"/>
    </location>
</feature>
<name>A0AAE9PR02_9CAUD</name>
<proteinExistence type="predicted"/>